<evidence type="ECO:0000256" key="6">
    <source>
        <dbReference type="ARBA" id="ARBA00023118"/>
    </source>
</evidence>
<evidence type="ECO:0000256" key="9">
    <source>
        <dbReference type="ARBA" id="ARBA00038592"/>
    </source>
</evidence>
<accession>A0ABT3MSC2</accession>
<protein>
    <recommendedName>
        <fullName evidence="10">CRISPR-associated endonuclease Cas1</fullName>
        <ecNumber evidence="10">3.1.-.-</ecNumber>
    </recommendedName>
</protein>
<dbReference type="NCBIfam" id="TIGR00287">
    <property type="entry name" value="cas1"/>
    <property type="match status" value="1"/>
</dbReference>
<keyword evidence="6 10" id="KW-0051">Antiviral defense</keyword>
<evidence type="ECO:0000256" key="7">
    <source>
        <dbReference type="ARBA" id="ARBA00023125"/>
    </source>
</evidence>
<reference evidence="11 12" key="1">
    <citation type="submission" date="2022-10" db="EMBL/GenBank/DDBJ databases">
        <title>High-quality genome sequences of two octocoral-associated bacteria, Endozoicomonas euniceicola EF212 and Endozoicomonas gorgoniicola PS125.</title>
        <authorList>
            <person name="Chiou Y.-J."/>
            <person name="Chen Y.-H."/>
        </authorList>
    </citation>
    <scope>NUCLEOTIDE SEQUENCE [LARGE SCALE GENOMIC DNA]</scope>
    <source>
        <strain evidence="11 12">PS125</strain>
    </source>
</reference>
<gene>
    <name evidence="10 11" type="primary">cas1</name>
    <name evidence="11" type="ORF">NX722_06350</name>
</gene>
<dbReference type="Gene3D" id="3.100.10.20">
    <property type="entry name" value="CRISPR-associated endonuclease Cas1, N-terminal domain"/>
    <property type="match status" value="1"/>
</dbReference>
<keyword evidence="5 10" id="KW-0460">Magnesium</keyword>
<keyword evidence="2 10" id="KW-0479">Metal-binding</keyword>
<keyword evidence="8 10" id="KW-0464">Manganese</keyword>
<feature type="binding site" evidence="10">
    <location>
        <position position="161"/>
    </location>
    <ligand>
        <name>Mn(2+)</name>
        <dbReference type="ChEBI" id="CHEBI:29035"/>
    </ligand>
</feature>
<dbReference type="PANTHER" id="PTHR34353">
    <property type="entry name" value="CRISPR-ASSOCIATED ENDONUCLEASE CAS1 1"/>
    <property type="match status" value="1"/>
</dbReference>
<feature type="binding site" evidence="10">
    <location>
        <position position="241"/>
    </location>
    <ligand>
        <name>Mn(2+)</name>
        <dbReference type="ChEBI" id="CHEBI:29035"/>
    </ligand>
</feature>
<evidence type="ECO:0000313" key="11">
    <source>
        <dbReference type="EMBL" id="MCW7552274.1"/>
    </source>
</evidence>
<name>A0ABT3MSC2_9GAMM</name>
<comment type="caution">
    <text evidence="11">The sequence shown here is derived from an EMBL/GenBank/DDBJ whole genome shotgun (WGS) entry which is preliminary data.</text>
</comment>
<evidence type="ECO:0000256" key="8">
    <source>
        <dbReference type="ARBA" id="ARBA00023211"/>
    </source>
</evidence>
<evidence type="ECO:0000256" key="5">
    <source>
        <dbReference type="ARBA" id="ARBA00022842"/>
    </source>
</evidence>
<feature type="binding site" evidence="10">
    <location>
        <position position="226"/>
    </location>
    <ligand>
        <name>Mn(2+)</name>
        <dbReference type="ChEBI" id="CHEBI:29035"/>
    </ligand>
</feature>
<dbReference type="Gene3D" id="1.20.120.920">
    <property type="entry name" value="CRISPR-associated endonuclease Cas1, C-terminal domain"/>
    <property type="match status" value="1"/>
</dbReference>
<organism evidence="11 12">
    <name type="scientific">Endozoicomonas gorgoniicola</name>
    <dbReference type="NCBI Taxonomy" id="1234144"/>
    <lineage>
        <taxon>Bacteria</taxon>
        <taxon>Pseudomonadati</taxon>
        <taxon>Pseudomonadota</taxon>
        <taxon>Gammaproteobacteria</taxon>
        <taxon>Oceanospirillales</taxon>
        <taxon>Endozoicomonadaceae</taxon>
        <taxon>Endozoicomonas</taxon>
    </lineage>
</organism>
<dbReference type="InterPro" id="IPR050646">
    <property type="entry name" value="Cas1"/>
</dbReference>
<dbReference type="CDD" id="cd09634">
    <property type="entry name" value="Cas1_I-II-III"/>
    <property type="match status" value="1"/>
</dbReference>
<evidence type="ECO:0000256" key="1">
    <source>
        <dbReference type="ARBA" id="ARBA00022722"/>
    </source>
</evidence>
<keyword evidence="1 10" id="KW-0540">Nuclease</keyword>
<keyword evidence="4 10" id="KW-0378">Hydrolase</keyword>
<evidence type="ECO:0000256" key="2">
    <source>
        <dbReference type="ARBA" id="ARBA00022723"/>
    </source>
</evidence>
<evidence type="ECO:0000256" key="10">
    <source>
        <dbReference type="HAMAP-Rule" id="MF_01470"/>
    </source>
</evidence>
<sequence>MAHLIINERVQSLECQAQALLIRKEQQPPLTIPLRRLDTLVLLHSVSIPSRLISTAQEMGIALVYINTHRLSRSFTIAPPGSNLAQRKLRQLLLLNQTHQRTELVRYWINVKMNRMLKAVNGCMQCRPELRKPLFDAYQQIMTCRQALDNQQTIDQLRGLEGRAQHSWFRAFRCLVPSSLGFQKRQRRPAKDPVNALLSLTYTRVYLLAWEVILASGLDPSVGFYHKSTPSRQALACDVMEPVRPLAELFVMQRFNQRMVRAHDFVLSGQGCFLKPEALQRFQSEFEQESRSWKRLLRIYANTLINRMEAVEYHGG</sequence>
<evidence type="ECO:0000256" key="3">
    <source>
        <dbReference type="ARBA" id="ARBA00022759"/>
    </source>
</evidence>
<dbReference type="HAMAP" id="MF_01470">
    <property type="entry name" value="Cas1"/>
    <property type="match status" value="1"/>
</dbReference>
<evidence type="ECO:0000313" key="12">
    <source>
        <dbReference type="Proteomes" id="UP001209854"/>
    </source>
</evidence>
<dbReference type="RefSeq" id="WP_262567247.1">
    <property type="nucleotide sequence ID" value="NZ_JAPFCC010000001.1"/>
</dbReference>
<keyword evidence="12" id="KW-1185">Reference proteome</keyword>
<dbReference type="EC" id="3.1.-.-" evidence="10"/>
<dbReference type="Pfam" id="PF01867">
    <property type="entry name" value="Cas_Cas1"/>
    <property type="match status" value="1"/>
</dbReference>
<dbReference type="GO" id="GO:0004519">
    <property type="term" value="F:endonuclease activity"/>
    <property type="evidence" value="ECO:0007669"/>
    <property type="project" value="UniProtKB-KW"/>
</dbReference>
<dbReference type="InterPro" id="IPR042211">
    <property type="entry name" value="CRISPR-assoc_Cas1_N"/>
</dbReference>
<keyword evidence="7 10" id="KW-0238">DNA-binding</keyword>
<comment type="function">
    <text evidence="10">CRISPR (clustered regularly interspaced short palindromic repeat), is an adaptive immune system that provides protection against mobile genetic elements (viruses, transposable elements and conjugative plasmids). CRISPR clusters contain spacers, sequences complementary to antecedent mobile elements, and target invading nucleic acids. CRISPR clusters are transcribed and processed into CRISPR RNA (crRNA). Acts as a dsDNA endonuclease. Involved in the integration of spacer DNA into the CRISPR cassette.</text>
</comment>
<dbReference type="EMBL" id="JAPFCC010000001">
    <property type="protein sequence ID" value="MCW7552274.1"/>
    <property type="molecule type" value="Genomic_DNA"/>
</dbReference>
<dbReference type="Proteomes" id="UP001209854">
    <property type="component" value="Unassembled WGS sequence"/>
</dbReference>
<dbReference type="PANTHER" id="PTHR34353:SF2">
    <property type="entry name" value="CRISPR-ASSOCIATED ENDONUCLEASE CAS1 1"/>
    <property type="match status" value="1"/>
</dbReference>
<dbReference type="InterPro" id="IPR002729">
    <property type="entry name" value="CRISPR-assoc_Cas1"/>
</dbReference>
<proteinExistence type="inferred from homology"/>
<keyword evidence="3 10" id="KW-0255">Endonuclease</keyword>
<dbReference type="InterPro" id="IPR042206">
    <property type="entry name" value="CRISPR-assoc_Cas1_C"/>
</dbReference>
<evidence type="ECO:0000256" key="4">
    <source>
        <dbReference type="ARBA" id="ARBA00022801"/>
    </source>
</evidence>
<comment type="similarity">
    <text evidence="10">Belongs to the CRISPR-associated endonuclease Cas1 family.</text>
</comment>
<comment type="subunit">
    <text evidence="9 10">Homodimer, forms a heterotetramer with a Cas2 homodimer.</text>
</comment>
<comment type="cofactor">
    <cofactor evidence="10">
        <name>Mg(2+)</name>
        <dbReference type="ChEBI" id="CHEBI:18420"/>
    </cofactor>
    <cofactor evidence="10">
        <name>Mn(2+)</name>
        <dbReference type="ChEBI" id="CHEBI:29035"/>
    </cofactor>
</comment>